<keyword evidence="8" id="KW-1133">Transmembrane helix</keyword>
<evidence type="ECO:0000256" key="2">
    <source>
        <dbReference type="ARBA" id="ARBA00006484"/>
    </source>
</evidence>
<dbReference type="GO" id="GO:0005829">
    <property type="term" value="C:cytosol"/>
    <property type="evidence" value="ECO:0007669"/>
    <property type="project" value="TreeGrafter"/>
</dbReference>
<comment type="caution">
    <text evidence="9">The sequence shown here is derived from an EMBL/GenBank/DDBJ whole genome shotgun (WGS) entry which is preliminary data.</text>
</comment>
<dbReference type="SUPFAM" id="SSF51735">
    <property type="entry name" value="NAD(P)-binding Rossmann-fold domains"/>
    <property type="match status" value="1"/>
</dbReference>
<comment type="similarity">
    <text evidence="2 6">Belongs to the short-chain dehydrogenases/reductases (SDR) family.</text>
</comment>
<dbReference type="InterPro" id="IPR002347">
    <property type="entry name" value="SDR_fam"/>
</dbReference>
<evidence type="ECO:0000256" key="3">
    <source>
        <dbReference type="ARBA" id="ARBA00022857"/>
    </source>
</evidence>
<evidence type="ECO:0000313" key="9">
    <source>
        <dbReference type="EMBL" id="KVI06147.1"/>
    </source>
</evidence>
<comment type="subcellular location">
    <subcellularLocation>
        <location evidence="1">Membrane</location>
        <topology evidence="1">Single-pass type II membrane protein</topology>
    </subcellularLocation>
</comment>
<dbReference type="PANTHER" id="PTHR43391:SF58">
    <property type="entry name" value="11-BETA-HYDROXYSTEROID DEHYDROGENASE"/>
    <property type="match status" value="1"/>
</dbReference>
<evidence type="ECO:0000256" key="5">
    <source>
        <dbReference type="ARBA" id="ARBA00023002"/>
    </source>
</evidence>
<protein>
    <submittedName>
        <fullName evidence="9">Glucose/ribitol dehydrogenase</fullName>
    </submittedName>
</protein>
<dbReference type="GO" id="GO:0016020">
    <property type="term" value="C:membrane"/>
    <property type="evidence" value="ECO:0007669"/>
    <property type="project" value="UniProtKB-SubCell"/>
</dbReference>
<dbReference type="Pfam" id="PF00106">
    <property type="entry name" value="adh_short"/>
    <property type="match status" value="1"/>
</dbReference>
<dbReference type="PANTHER" id="PTHR43391">
    <property type="entry name" value="RETINOL DEHYDROGENASE-RELATED"/>
    <property type="match status" value="1"/>
</dbReference>
<dbReference type="PRINTS" id="PR00081">
    <property type="entry name" value="GDHRDH"/>
</dbReference>
<organism evidence="9 10">
    <name type="scientific">Cynara cardunculus var. scolymus</name>
    <name type="common">Globe artichoke</name>
    <name type="synonym">Cynara scolymus</name>
    <dbReference type="NCBI Taxonomy" id="59895"/>
    <lineage>
        <taxon>Eukaryota</taxon>
        <taxon>Viridiplantae</taxon>
        <taxon>Streptophyta</taxon>
        <taxon>Embryophyta</taxon>
        <taxon>Tracheophyta</taxon>
        <taxon>Spermatophyta</taxon>
        <taxon>Magnoliopsida</taxon>
        <taxon>eudicotyledons</taxon>
        <taxon>Gunneridae</taxon>
        <taxon>Pentapetalae</taxon>
        <taxon>asterids</taxon>
        <taxon>campanulids</taxon>
        <taxon>Asterales</taxon>
        <taxon>Asteraceae</taxon>
        <taxon>Carduoideae</taxon>
        <taxon>Cardueae</taxon>
        <taxon>Carduinae</taxon>
        <taxon>Cynara</taxon>
    </lineage>
</organism>
<dbReference type="PROSITE" id="PS00061">
    <property type="entry name" value="ADH_SHORT"/>
    <property type="match status" value="1"/>
</dbReference>
<keyword evidence="4" id="KW-0735">Signal-anchor</keyword>
<keyword evidence="8" id="KW-0812">Transmembrane</keyword>
<feature type="region of interest" description="Disordered" evidence="7">
    <location>
        <begin position="324"/>
        <end position="343"/>
    </location>
</feature>
<dbReference type="AlphaFoldDB" id="A0A103YBQ9"/>
<evidence type="ECO:0000256" key="7">
    <source>
        <dbReference type="SAM" id="MobiDB-lite"/>
    </source>
</evidence>
<reference evidence="9 10" key="1">
    <citation type="journal article" date="2016" name="Sci. Rep.">
        <title>The genome sequence of the outbreeding globe artichoke constructed de novo incorporating a phase-aware low-pass sequencing strategy of F1 progeny.</title>
        <authorList>
            <person name="Scaglione D."/>
            <person name="Reyes-Chin-Wo S."/>
            <person name="Acquadro A."/>
            <person name="Froenicke L."/>
            <person name="Portis E."/>
            <person name="Beitel C."/>
            <person name="Tirone M."/>
            <person name="Mauro R."/>
            <person name="Lo Monaco A."/>
            <person name="Mauromicale G."/>
            <person name="Faccioli P."/>
            <person name="Cattivelli L."/>
            <person name="Rieseberg L."/>
            <person name="Michelmore R."/>
            <person name="Lanteri S."/>
        </authorList>
    </citation>
    <scope>NUCLEOTIDE SEQUENCE [LARGE SCALE GENOMIC DNA]</scope>
    <source>
        <strain evidence="9">2C</strain>
    </source>
</reference>
<keyword evidence="8" id="KW-0472">Membrane</keyword>
<keyword evidence="5" id="KW-0560">Oxidoreductase</keyword>
<dbReference type="GO" id="GO:0016491">
    <property type="term" value="F:oxidoreductase activity"/>
    <property type="evidence" value="ECO:0007669"/>
    <property type="project" value="UniProtKB-KW"/>
</dbReference>
<gene>
    <name evidence="9" type="ORF">Ccrd_015493</name>
</gene>
<feature type="compositionally biased region" description="Low complexity" evidence="7">
    <location>
        <begin position="329"/>
        <end position="343"/>
    </location>
</feature>
<feature type="transmembrane region" description="Helical" evidence="8">
    <location>
        <begin position="7"/>
        <end position="26"/>
    </location>
</feature>
<dbReference type="PRINTS" id="PR00080">
    <property type="entry name" value="SDRFAMILY"/>
</dbReference>
<dbReference type="InterPro" id="IPR036291">
    <property type="entry name" value="NAD(P)-bd_dom_sf"/>
</dbReference>
<name>A0A103YBQ9_CYNCS</name>
<keyword evidence="10" id="KW-1185">Reference proteome</keyword>
<dbReference type="OMA" id="EYTRWLM"/>
<keyword evidence="3" id="KW-0521">NADP</keyword>
<sequence length="343" mass="38039">MDLINKLLLDFVFPMLTVTLLLFLWPAELLFKFFNYLLRSAFHEKLAGKVVLITGASSGIGEYLAYEYAKRGARLALVARREELLDVVAGKAREIGSPDVVVISADVSKLDDCKRFIDETINHFVACFLPFSQLNPNVGFATVDHLVNNAGICWVQDQDQRCVSDYVSIMDINFWGSIYTTQFAVPHLRKTKGKITVVASAAGWFPSPRLSIYGASKAALISFFETLRIEVGSDIGITIVAPGLIESPITNDEWLSQTNLEWMPLASVQGCAKTIVDGASRGDEYLTLPAYVRVFFLLKLLCPRILQWIVRVLIVFRSKDPLLNGKPRSSSSSSSCSDSAKLE</sequence>
<dbReference type="Gene3D" id="3.40.50.720">
    <property type="entry name" value="NAD(P)-binding Rossmann-like Domain"/>
    <property type="match status" value="1"/>
</dbReference>
<evidence type="ECO:0000256" key="6">
    <source>
        <dbReference type="RuleBase" id="RU000363"/>
    </source>
</evidence>
<proteinExistence type="inferred from homology"/>
<evidence type="ECO:0000256" key="4">
    <source>
        <dbReference type="ARBA" id="ARBA00022968"/>
    </source>
</evidence>
<dbReference type="EMBL" id="LEKV01001847">
    <property type="protein sequence ID" value="KVI06147.1"/>
    <property type="molecule type" value="Genomic_DNA"/>
</dbReference>
<dbReference type="Gramene" id="KVI06147">
    <property type="protein sequence ID" value="KVI06147"/>
    <property type="gene ID" value="Ccrd_015493"/>
</dbReference>
<dbReference type="InterPro" id="IPR020904">
    <property type="entry name" value="Sc_DH/Rdtase_CS"/>
</dbReference>
<evidence type="ECO:0000313" key="10">
    <source>
        <dbReference type="Proteomes" id="UP000243975"/>
    </source>
</evidence>
<dbReference type="Proteomes" id="UP000243975">
    <property type="component" value="Unassembled WGS sequence"/>
</dbReference>
<dbReference type="STRING" id="59895.A0A103YBQ9"/>
<evidence type="ECO:0000256" key="1">
    <source>
        <dbReference type="ARBA" id="ARBA00004606"/>
    </source>
</evidence>
<evidence type="ECO:0000256" key="8">
    <source>
        <dbReference type="SAM" id="Phobius"/>
    </source>
</evidence>
<accession>A0A103YBQ9</accession>